<dbReference type="InterPro" id="IPR011935">
    <property type="entry name" value="CHP02231"/>
</dbReference>
<gene>
    <name evidence="4" type="ORF">PIIN_08177</name>
</gene>
<comment type="caution">
    <text evidence="4">The sequence shown here is derived from an EMBL/GenBank/DDBJ whole genome shotgun (WGS) entry which is preliminary data.</text>
</comment>
<evidence type="ECO:0000313" key="4">
    <source>
        <dbReference type="EMBL" id="CCA74224.1"/>
    </source>
</evidence>
<dbReference type="EMBL" id="CAFZ01000291">
    <property type="protein sequence ID" value="CCA74224.1"/>
    <property type="molecule type" value="Genomic_DNA"/>
</dbReference>
<keyword evidence="1" id="KW-0175">Coiled coil</keyword>
<feature type="coiled-coil region" evidence="1">
    <location>
        <begin position="58"/>
        <end position="88"/>
    </location>
</feature>
<evidence type="ECO:0000259" key="3">
    <source>
        <dbReference type="Pfam" id="PF13600"/>
    </source>
</evidence>
<keyword evidence="5" id="KW-1185">Reference proteome</keyword>
<reference evidence="4 5" key="1">
    <citation type="journal article" date="2011" name="PLoS Pathog.">
        <title>Endophytic Life Strategies Decoded by Genome and Transcriptome Analyses of the Mutualistic Root Symbiont Piriformospora indica.</title>
        <authorList>
            <person name="Zuccaro A."/>
            <person name="Lahrmann U."/>
            <person name="Guldener U."/>
            <person name="Langen G."/>
            <person name="Pfiffi S."/>
            <person name="Biedenkopf D."/>
            <person name="Wong P."/>
            <person name="Samans B."/>
            <person name="Grimm C."/>
            <person name="Basiewicz M."/>
            <person name="Murat C."/>
            <person name="Martin F."/>
            <person name="Kogel K.H."/>
        </authorList>
    </citation>
    <scope>NUCLEOTIDE SEQUENCE [LARGE SCALE GENOMIC DNA]</scope>
    <source>
        <strain evidence="4 5">DSM 11827</strain>
    </source>
</reference>
<dbReference type="OMA" id="IANQHTH"/>
<dbReference type="HOGENOM" id="CLU_010457_2_0_1"/>
<evidence type="ECO:0000313" key="5">
    <source>
        <dbReference type="Proteomes" id="UP000007148"/>
    </source>
</evidence>
<organism evidence="4 5">
    <name type="scientific">Serendipita indica (strain DSM 11827)</name>
    <name type="common">Root endophyte fungus</name>
    <name type="synonym">Piriformospora indica</name>
    <dbReference type="NCBI Taxonomy" id="1109443"/>
    <lineage>
        <taxon>Eukaryota</taxon>
        <taxon>Fungi</taxon>
        <taxon>Dikarya</taxon>
        <taxon>Basidiomycota</taxon>
        <taxon>Agaricomycotina</taxon>
        <taxon>Agaricomycetes</taxon>
        <taxon>Sebacinales</taxon>
        <taxon>Serendipitaceae</taxon>
        <taxon>Serendipita</taxon>
    </lineage>
</organism>
<dbReference type="PANTHER" id="PTHR31005">
    <property type="entry name" value="DUF4139 DOMAIN-CONTAINING PROTEIN"/>
    <property type="match status" value="1"/>
</dbReference>
<dbReference type="eggNOG" id="ENOG502QWQ0">
    <property type="taxonomic scope" value="Eukaryota"/>
</dbReference>
<name>G4TSD1_SERID</name>
<dbReference type="OrthoDB" id="10068793at2759"/>
<dbReference type="STRING" id="1109443.G4TSD1"/>
<proteinExistence type="predicted"/>
<evidence type="ECO:0008006" key="6">
    <source>
        <dbReference type="Google" id="ProtNLM"/>
    </source>
</evidence>
<accession>G4TSD1</accession>
<dbReference type="Pfam" id="PF13598">
    <property type="entry name" value="DUF4139"/>
    <property type="match status" value="1"/>
</dbReference>
<sequence length="565" mass="61379">MTTSIELKATLSKEGQNEIEISQLPTVLDEDSIRVDGVGGNAVIADVIYHPPTSNDSDKKHEEAVKELQKAKAALEQELAVLKKQEDILTKYSDTLKGADTNSSQLSDFLDLYLERQTSINEKVTALNERIKEKNDAIDKERKFGVRTTRDGPAEICLKYLVSNASWTPLYDLRAAIGPTKTSISLQYRATIVQRTGEDWKDVELTLSTASPQLGSEIPKLTPQWLNPIVPQRMMRKSKGIGFGSSSAQMEYAALSAPMAAGSSGYRDRERARSAYLDTEAAFAVPEALAVEGATSTSFIIEGLSTIPSDTDSTAQAHKVAIAVVDLTADLEWIAVPKEQPSAFLQARVKNTSQYMFLPGRANIFLDDNFVAKSAIEHVSPNESFSCSLGVDPQVKVTYHPRTKKTRSQGGLLSSKTTTTAYHQKMTIKNTRSAPVKRLLVRDQVPVSGDQRIKVTLLDPSNIEFAGRNTISAATNAGNTSSSLTIGGEKGLQIPKEVQIGRGVSVRWKVSDDELTSDAASGVLGLDGAREGMIEWVCELGAGQTTDVTLSWEVTAPLGMNWGPQ</sequence>
<dbReference type="InParanoid" id="G4TSD1"/>
<feature type="domain" description="DUF4139" evidence="2">
    <location>
        <begin position="158"/>
        <end position="557"/>
    </location>
</feature>
<protein>
    <recommendedName>
        <fullName evidence="6">Mucoidy inhibitor A</fullName>
    </recommendedName>
</protein>
<dbReference type="NCBIfam" id="TIGR02231">
    <property type="entry name" value="mucoidy inhibitor MuiA family protein"/>
    <property type="match status" value="1"/>
</dbReference>
<dbReference type="PANTHER" id="PTHR31005:SF8">
    <property type="entry name" value="DUF4139 DOMAIN-CONTAINING PROTEIN"/>
    <property type="match status" value="1"/>
</dbReference>
<evidence type="ECO:0000259" key="2">
    <source>
        <dbReference type="Pfam" id="PF13598"/>
    </source>
</evidence>
<dbReference type="Proteomes" id="UP000007148">
    <property type="component" value="Unassembled WGS sequence"/>
</dbReference>
<dbReference type="InterPro" id="IPR037291">
    <property type="entry name" value="DUF4139"/>
</dbReference>
<dbReference type="Pfam" id="PF13600">
    <property type="entry name" value="DUF4140"/>
    <property type="match status" value="1"/>
</dbReference>
<dbReference type="AlphaFoldDB" id="G4TSD1"/>
<evidence type="ECO:0000256" key="1">
    <source>
        <dbReference type="SAM" id="Coils"/>
    </source>
</evidence>
<feature type="domain" description="DUF4140" evidence="3">
    <location>
        <begin position="10"/>
        <end position="93"/>
    </location>
</feature>
<dbReference type="InterPro" id="IPR025554">
    <property type="entry name" value="DUF4140"/>
</dbReference>